<dbReference type="EMBL" id="NEXF01000069">
    <property type="protein sequence ID" value="PSO08607.1"/>
    <property type="molecule type" value="Genomic_DNA"/>
</dbReference>
<comment type="caution">
    <text evidence="1">The sequence shown here is derived from an EMBL/GenBank/DDBJ whole genome shotgun (WGS) entry which is preliminary data.</text>
</comment>
<accession>A0A2R6CCI1</accession>
<dbReference type="Proteomes" id="UP000242015">
    <property type="component" value="Unassembled WGS sequence"/>
</dbReference>
<evidence type="ECO:0000313" key="2">
    <source>
        <dbReference type="Proteomes" id="UP000242015"/>
    </source>
</evidence>
<reference evidence="1 2" key="1">
    <citation type="submission" date="2017-04" db="EMBL/GenBank/DDBJ databases">
        <title>Novel microbial lineages endemic to geothermal iron-oxide mats fill important gaps in the evolutionary history of Archaea.</title>
        <authorList>
            <person name="Jay Z.J."/>
            <person name="Beam J.P."/>
            <person name="Dlakic M."/>
            <person name="Rusch D.B."/>
            <person name="Kozubal M.A."/>
            <person name="Inskeep W.P."/>
        </authorList>
    </citation>
    <scope>NUCLEOTIDE SEQUENCE [LARGE SCALE GENOMIC DNA]</scope>
    <source>
        <strain evidence="1">BE_D</strain>
    </source>
</reference>
<sequence length="154" mass="17324">MIHERLKDAAYDLFVGSPSDTHYVTLIGEYEVGFEVGVDELWALKTYLRCKLYSGGAKRYVFGAGGKGRAFMSRIHLVPTRDSNTGSTKLKVYYIGKVLDKGTLELLRDVFNRVFVEEQGRGEVSGFIEAYRCFRRGGGVDTDKLRSYLGDCVK</sequence>
<name>A0A2R6CCI1_9ARCH</name>
<proteinExistence type="predicted"/>
<organism evidence="1 2">
    <name type="scientific">Candidatus Marsarchaeota G2 archaeon BE_D</name>
    <dbReference type="NCBI Taxonomy" id="1978158"/>
    <lineage>
        <taxon>Archaea</taxon>
        <taxon>Candidatus Marsarchaeota</taxon>
        <taxon>Candidatus Marsarchaeota group 2</taxon>
    </lineage>
</organism>
<gene>
    <name evidence="1" type="ORF">B9Q04_04715</name>
</gene>
<protein>
    <submittedName>
        <fullName evidence="1">Uncharacterized protein</fullName>
    </submittedName>
</protein>
<evidence type="ECO:0000313" key="1">
    <source>
        <dbReference type="EMBL" id="PSO08607.1"/>
    </source>
</evidence>
<dbReference type="AlphaFoldDB" id="A0A2R6CCI1"/>